<organism evidence="6 7">
    <name type="scientific">Tsuneonella suprasediminis</name>
    <dbReference type="NCBI Taxonomy" id="2306996"/>
    <lineage>
        <taxon>Bacteria</taxon>
        <taxon>Pseudomonadati</taxon>
        <taxon>Pseudomonadota</taxon>
        <taxon>Alphaproteobacteria</taxon>
        <taxon>Sphingomonadales</taxon>
        <taxon>Erythrobacteraceae</taxon>
        <taxon>Tsuneonella</taxon>
    </lineage>
</organism>
<name>A0A419QZB4_9SPHN</name>
<keyword evidence="7" id="KW-1185">Reference proteome</keyword>
<protein>
    <submittedName>
        <fullName evidence="6">Inositol monophosphatase</fullName>
    </submittedName>
</protein>
<dbReference type="GO" id="GO:0007165">
    <property type="term" value="P:signal transduction"/>
    <property type="evidence" value="ECO:0007669"/>
    <property type="project" value="TreeGrafter"/>
</dbReference>
<gene>
    <name evidence="6" type="ORF">D6858_12480</name>
</gene>
<dbReference type="PANTHER" id="PTHR20854:SF4">
    <property type="entry name" value="INOSITOL-1-MONOPHOSPHATASE-RELATED"/>
    <property type="match status" value="1"/>
</dbReference>
<reference evidence="6 7" key="1">
    <citation type="submission" date="2018-09" db="EMBL/GenBank/DDBJ databases">
        <title>Altererythrobacter sp.Ery1 and Ery12, the genome sequencing of novel strains in genus Alterythrobacter.</title>
        <authorList>
            <person name="Cheng H."/>
            <person name="Wu Y.-H."/>
            <person name="Fang C."/>
            <person name="Xu X.-W."/>
        </authorList>
    </citation>
    <scope>NUCLEOTIDE SEQUENCE [LARGE SCALE GENOMIC DNA]</scope>
    <source>
        <strain evidence="6 7">Ery12</strain>
    </source>
</reference>
<evidence type="ECO:0000256" key="3">
    <source>
        <dbReference type="ARBA" id="ARBA00022801"/>
    </source>
</evidence>
<sequence length="272" mass="29385">MSALDDEILSLLRFAAENAVMPRWRNLAEGEIEEKAKGDFVTVVDKEVEQFLAEALTRLAPGVEVVGEEAVHADPTIADRLSGACWIIDPIDGTGNFARGDGRFGIMIALADGGEAIAGWIYDPQRDRLCRARRGEGAYINSERITARASDQTPPTLAAMTGFMAAGQRALFEREIAPHYALVAAPGCAAEQYPLTTLGTHDIAIYERTLPWDHAAGCLFLNEAGGRCARQDGSPYRVDTQRKGMIGAATPALWDAFVERLDQSGYVPGSDS</sequence>
<feature type="binding site" evidence="5">
    <location>
        <position position="92"/>
    </location>
    <ligand>
        <name>Mg(2+)</name>
        <dbReference type="ChEBI" id="CHEBI:18420"/>
        <label>1</label>
        <note>catalytic</note>
    </ligand>
</feature>
<evidence type="ECO:0000313" key="6">
    <source>
        <dbReference type="EMBL" id="RJX66332.1"/>
    </source>
</evidence>
<dbReference type="EMBL" id="RAHJ01000020">
    <property type="protein sequence ID" value="RJX66332.1"/>
    <property type="molecule type" value="Genomic_DNA"/>
</dbReference>
<feature type="binding site" evidence="5">
    <location>
        <position position="68"/>
    </location>
    <ligand>
        <name>Mg(2+)</name>
        <dbReference type="ChEBI" id="CHEBI:18420"/>
        <label>1</label>
        <note>catalytic</note>
    </ligand>
</feature>
<comment type="cofactor">
    <cofactor evidence="5">
        <name>Mg(2+)</name>
        <dbReference type="ChEBI" id="CHEBI:18420"/>
    </cofactor>
</comment>
<dbReference type="Proteomes" id="UP000284322">
    <property type="component" value="Unassembled WGS sequence"/>
</dbReference>
<dbReference type="GO" id="GO:0008934">
    <property type="term" value="F:inositol monophosphate 1-phosphatase activity"/>
    <property type="evidence" value="ECO:0007669"/>
    <property type="project" value="TreeGrafter"/>
</dbReference>
<keyword evidence="4 5" id="KW-0460">Magnesium</keyword>
<proteinExistence type="inferred from homology"/>
<feature type="binding site" evidence="5">
    <location>
        <position position="91"/>
    </location>
    <ligand>
        <name>Mg(2+)</name>
        <dbReference type="ChEBI" id="CHEBI:18420"/>
        <label>1</label>
        <note>catalytic</note>
    </ligand>
</feature>
<dbReference type="Gene3D" id="3.30.540.10">
    <property type="entry name" value="Fructose-1,6-Bisphosphatase, subunit A, domain 1"/>
    <property type="match status" value="1"/>
</dbReference>
<evidence type="ECO:0000256" key="2">
    <source>
        <dbReference type="ARBA" id="ARBA00022723"/>
    </source>
</evidence>
<comment type="similarity">
    <text evidence="1">Belongs to the inositol monophosphatase superfamily.</text>
</comment>
<evidence type="ECO:0000256" key="4">
    <source>
        <dbReference type="ARBA" id="ARBA00022842"/>
    </source>
</evidence>
<dbReference type="SUPFAM" id="SSF56655">
    <property type="entry name" value="Carbohydrate phosphatase"/>
    <property type="match status" value="1"/>
</dbReference>
<evidence type="ECO:0000313" key="7">
    <source>
        <dbReference type="Proteomes" id="UP000284322"/>
    </source>
</evidence>
<comment type="caution">
    <text evidence="6">The sequence shown here is derived from an EMBL/GenBank/DDBJ whole genome shotgun (WGS) entry which is preliminary data.</text>
</comment>
<feature type="binding site" evidence="5">
    <location>
        <position position="89"/>
    </location>
    <ligand>
        <name>Mg(2+)</name>
        <dbReference type="ChEBI" id="CHEBI:18420"/>
        <label>1</label>
        <note>catalytic</note>
    </ligand>
</feature>
<evidence type="ECO:0000256" key="5">
    <source>
        <dbReference type="PIRSR" id="PIRSR600760-2"/>
    </source>
</evidence>
<accession>A0A419QZB4</accession>
<keyword evidence="3" id="KW-0378">Hydrolase</keyword>
<dbReference type="PRINTS" id="PR00377">
    <property type="entry name" value="IMPHPHTASES"/>
</dbReference>
<dbReference type="Pfam" id="PF00459">
    <property type="entry name" value="Inositol_P"/>
    <property type="match status" value="1"/>
</dbReference>
<dbReference type="OrthoDB" id="9785695at2"/>
<dbReference type="PROSITE" id="PS00629">
    <property type="entry name" value="IMP_1"/>
    <property type="match status" value="1"/>
</dbReference>
<dbReference type="AlphaFoldDB" id="A0A419QZB4"/>
<dbReference type="InterPro" id="IPR020583">
    <property type="entry name" value="Inositol_monoP_metal-BS"/>
</dbReference>
<dbReference type="InterPro" id="IPR000760">
    <property type="entry name" value="Inositol_monophosphatase-like"/>
</dbReference>
<dbReference type="RefSeq" id="WP_120111025.1">
    <property type="nucleotide sequence ID" value="NZ_RAHJ01000020.1"/>
</dbReference>
<evidence type="ECO:0000256" key="1">
    <source>
        <dbReference type="ARBA" id="ARBA00009759"/>
    </source>
</evidence>
<keyword evidence="2 5" id="KW-0479">Metal-binding</keyword>
<feature type="binding site" evidence="5">
    <location>
        <position position="213"/>
    </location>
    <ligand>
        <name>Mg(2+)</name>
        <dbReference type="ChEBI" id="CHEBI:18420"/>
        <label>1</label>
        <note>catalytic</note>
    </ligand>
</feature>
<dbReference type="GO" id="GO:0006020">
    <property type="term" value="P:inositol metabolic process"/>
    <property type="evidence" value="ECO:0007669"/>
    <property type="project" value="TreeGrafter"/>
</dbReference>
<dbReference type="PANTHER" id="PTHR20854">
    <property type="entry name" value="INOSITOL MONOPHOSPHATASE"/>
    <property type="match status" value="1"/>
</dbReference>
<dbReference type="Gene3D" id="3.40.190.80">
    <property type="match status" value="1"/>
</dbReference>
<dbReference type="GO" id="GO:0046872">
    <property type="term" value="F:metal ion binding"/>
    <property type="evidence" value="ECO:0007669"/>
    <property type="project" value="UniProtKB-KW"/>
</dbReference>